<proteinExistence type="predicted"/>
<dbReference type="EMBL" id="FOOT01000003">
    <property type="protein sequence ID" value="SFG62964.1"/>
    <property type="molecule type" value="Genomic_DNA"/>
</dbReference>
<sequence length="128" mass="14579">MIRSLLLIAFLVVLVANNTYCQGVLDTEKYKDAELFAVKKGYDVAQRLEEIKAVEGQEITVFHVSGKQNKIKLSYTGVAEMSNNPNFSDKSKATLITVRTKDESGMVRVYFPLTNDSRYRIYLTEKMK</sequence>
<keyword evidence="3" id="KW-1185">Reference proteome</keyword>
<evidence type="ECO:0000313" key="3">
    <source>
        <dbReference type="Proteomes" id="UP000198724"/>
    </source>
</evidence>
<dbReference type="Proteomes" id="UP000198724">
    <property type="component" value="Unassembled WGS sequence"/>
</dbReference>
<protein>
    <submittedName>
        <fullName evidence="2">Uncharacterized protein</fullName>
    </submittedName>
</protein>
<keyword evidence="1" id="KW-0732">Signal</keyword>
<feature type="chain" id="PRO_5011750369" evidence="1">
    <location>
        <begin position="22"/>
        <end position="128"/>
    </location>
</feature>
<accession>A0A1I2TDA9</accession>
<reference evidence="3" key="1">
    <citation type="submission" date="2016-10" db="EMBL/GenBank/DDBJ databases">
        <authorList>
            <person name="Varghese N."/>
            <person name="Submissions S."/>
        </authorList>
    </citation>
    <scope>NUCLEOTIDE SEQUENCE [LARGE SCALE GENOMIC DNA]</scope>
    <source>
        <strain evidence="3">LP51</strain>
    </source>
</reference>
<evidence type="ECO:0000313" key="2">
    <source>
        <dbReference type="EMBL" id="SFG62964.1"/>
    </source>
</evidence>
<name>A0A1I2TDA9_9BACT</name>
<feature type="signal peptide" evidence="1">
    <location>
        <begin position="1"/>
        <end position="21"/>
    </location>
</feature>
<evidence type="ECO:0000256" key="1">
    <source>
        <dbReference type="SAM" id="SignalP"/>
    </source>
</evidence>
<dbReference type="AlphaFoldDB" id="A0A1I2TDA9"/>
<gene>
    <name evidence="2" type="ORF">SAMN05421739_10390</name>
</gene>
<organism evidence="2 3">
    <name type="scientific">Pontibacter chinhatensis</name>
    <dbReference type="NCBI Taxonomy" id="1436961"/>
    <lineage>
        <taxon>Bacteria</taxon>
        <taxon>Pseudomonadati</taxon>
        <taxon>Bacteroidota</taxon>
        <taxon>Cytophagia</taxon>
        <taxon>Cytophagales</taxon>
        <taxon>Hymenobacteraceae</taxon>
        <taxon>Pontibacter</taxon>
    </lineage>
</organism>